<gene>
    <name evidence="2" type="ORF">NDU88_001648</name>
</gene>
<dbReference type="Proteomes" id="UP001066276">
    <property type="component" value="Chromosome 8"/>
</dbReference>
<accession>A0AAV7NFR7</accession>
<organism evidence="2 3">
    <name type="scientific">Pleurodeles waltl</name>
    <name type="common">Iberian ribbed newt</name>
    <dbReference type="NCBI Taxonomy" id="8319"/>
    <lineage>
        <taxon>Eukaryota</taxon>
        <taxon>Metazoa</taxon>
        <taxon>Chordata</taxon>
        <taxon>Craniata</taxon>
        <taxon>Vertebrata</taxon>
        <taxon>Euteleostomi</taxon>
        <taxon>Amphibia</taxon>
        <taxon>Batrachia</taxon>
        <taxon>Caudata</taxon>
        <taxon>Salamandroidea</taxon>
        <taxon>Salamandridae</taxon>
        <taxon>Pleurodelinae</taxon>
        <taxon>Pleurodeles</taxon>
    </lineage>
</organism>
<sequence length="250" mass="27734">MNYLAHQGPLVSQPPQPTHSPPQSLQHRYPTPQHPPNIPTPLSPGHCNQKCAHLYRDPSSHLTPKTIRDQVSVAVGTPFKGHKHRGTGTLAQRNRDTGRTAVRQGEDKARQPTLQEAFTNVLGAYQQSQDKMSQILTNMQENKRLQDVHHQEIREDLQALNTTMVSIAGVLADRANIMREWTAHQRAPTTSQSTDQPTTSTAASEQEALPQDPQATSTPPPAEGEPPRKHSLQPRQKPETLAKTKTTARK</sequence>
<dbReference type="AlphaFoldDB" id="A0AAV7NFR7"/>
<evidence type="ECO:0000256" key="1">
    <source>
        <dbReference type="SAM" id="MobiDB-lite"/>
    </source>
</evidence>
<proteinExistence type="predicted"/>
<protein>
    <submittedName>
        <fullName evidence="2">Uncharacterized protein</fullName>
    </submittedName>
</protein>
<keyword evidence="3" id="KW-1185">Reference proteome</keyword>
<feature type="compositionally biased region" description="Low complexity" evidence="1">
    <location>
        <begin position="187"/>
        <end position="204"/>
    </location>
</feature>
<evidence type="ECO:0000313" key="2">
    <source>
        <dbReference type="EMBL" id="KAJ1113402.1"/>
    </source>
</evidence>
<dbReference type="EMBL" id="JANPWB010000012">
    <property type="protein sequence ID" value="KAJ1113402.1"/>
    <property type="molecule type" value="Genomic_DNA"/>
</dbReference>
<name>A0AAV7NFR7_PLEWA</name>
<reference evidence="2" key="1">
    <citation type="journal article" date="2022" name="bioRxiv">
        <title>Sequencing and chromosome-scale assembly of the giantPleurodeles waltlgenome.</title>
        <authorList>
            <person name="Brown T."/>
            <person name="Elewa A."/>
            <person name="Iarovenko S."/>
            <person name="Subramanian E."/>
            <person name="Araus A.J."/>
            <person name="Petzold A."/>
            <person name="Susuki M."/>
            <person name="Suzuki K.-i.T."/>
            <person name="Hayashi T."/>
            <person name="Toyoda A."/>
            <person name="Oliveira C."/>
            <person name="Osipova E."/>
            <person name="Leigh N.D."/>
            <person name="Simon A."/>
            <person name="Yun M.H."/>
        </authorList>
    </citation>
    <scope>NUCLEOTIDE SEQUENCE</scope>
    <source>
        <strain evidence="2">20211129_DDA</strain>
        <tissue evidence="2">Liver</tissue>
    </source>
</reference>
<evidence type="ECO:0000313" key="3">
    <source>
        <dbReference type="Proteomes" id="UP001066276"/>
    </source>
</evidence>
<feature type="region of interest" description="Disordered" evidence="1">
    <location>
        <begin position="1"/>
        <end position="44"/>
    </location>
</feature>
<feature type="compositionally biased region" description="Pro residues" evidence="1">
    <location>
        <begin position="32"/>
        <end position="42"/>
    </location>
</feature>
<feature type="region of interest" description="Disordered" evidence="1">
    <location>
        <begin position="183"/>
        <end position="250"/>
    </location>
</feature>
<comment type="caution">
    <text evidence="2">The sequence shown here is derived from an EMBL/GenBank/DDBJ whole genome shotgun (WGS) entry which is preliminary data.</text>
</comment>